<dbReference type="CDD" id="cd00717">
    <property type="entry name" value="URO-D"/>
    <property type="match status" value="1"/>
</dbReference>
<dbReference type="GO" id="GO:0006782">
    <property type="term" value="P:protoporphyrinogen IX biosynthetic process"/>
    <property type="evidence" value="ECO:0007669"/>
    <property type="project" value="UniProtKB-UniRule"/>
</dbReference>
<protein>
    <recommendedName>
        <fullName evidence="3 8">Uroporphyrinogen decarboxylase</fullName>
        <shortName evidence="8">UPD</shortName>
        <shortName evidence="8">URO-D</shortName>
        <ecNumber evidence="3 8">4.1.1.37</ecNumber>
    </recommendedName>
</protein>
<evidence type="ECO:0000256" key="6">
    <source>
        <dbReference type="ARBA" id="ARBA00023239"/>
    </source>
</evidence>
<evidence type="ECO:0000256" key="3">
    <source>
        <dbReference type="ARBA" id="ARBA00012288"/>
    </source>
</evidence>
<keyword evidence="7 8" id="KW-0627">Porphyrin biosynthesis</keyword>
<feature type="domain" description="Uroporphyrinogen decarboxylase (URO-D)" evidence="12">
    <location>
        <begin position="137"/>
        <end position="153"/>
    </location>
</feature>
<evidence type="ECO:0000313" key="13">
    <source>
        <dbReference type="EMBL" id="MDG4474910.1"/>
    </source>
</evidence>
<dbReference type="NCBIfam" id="TIGR01464">
    <property type="entry name" value="hemE"/>
    <property type="match status" value="1"/>
</dbReference>
<dbReference type="PROSITE" id="PS00907">
    <property type="entry name" value="UROD_2"/>
    <property type="match status" value="1"/>
</dbReference>
<dbReference type="InterPro" id="IPR000257">
    <property type="entry name" value="Uroporphyrinogen_deCOase"/>
</dbReference>
<organism evidence="13 14">
    <name type="scientific">Thiovibrio frasassiensis</name>
    <dbReference type="NCBI Taxonomy" id="2984131"/>
    <lineage>
        <taxon>Bacteria</taxon>
        <taxon>Pseudomonadati</taxon>
        <taxon>Thermodesulfobacteriota</taxon>
        <taxon>Desulfobulbia</taxon>
        <taxon>Desulfobulbales</taxon>
        <taxon>Thiovibrionaceae</taxon>
        <taxon>Thiovibrio</taxon>
    </lineage>
</organism>
<keyword evidence="4 8" id="KW-0963">Cytoplasm</keyword>
<dbReference type="PROSITE" id="PS00906">
    <property type="entry name" value="UROD_1"/>
    <property type="match status" value="1"/>
</dbReference>
<comment type="pathway">
    <text evidence="1 8 9">Porphyrin-containing compound metabolism; protoporphyrin-IX biosynthesis; coproporphyrinogen-III from 5-aminolevulinate: step 4/4.</text>
</comment>
<feature type="binding site" evidence="8">
    <location>
        <position position="320"/>
    </location>
    <ligand>
        <name>substrate</name>
    </ligand>
</feature>
<accession>A0A9X4MF29</accession>
<dbReference type="GO" id="GO:0004853">
    <property type="term" value="F:uroporphyrinogen decarboxylase activity"/>
    <property type="evidence" value="ECO:0007669"/>
    <property type="project" value="UniProtKB-UniRule"/>
</dbReference>
<dbReference type="PANTHER" id="PTHR21091">
    <property type="entry name" value="METHYLTETRAHYDROFOLATE:HOMOCYSTEINE METHYLTRANSFERASE RELATED"/>
    <property type="match status" value="1"/>
</dbReference>
<reference evidence="13" key="2">
    <citation type="submission" date="2022-10" db="EMBL/GenBank/DDBJ databases">
        <authorList>
            <person name="Aronson H.S."/>
        </authorList>
    </citation>
    <scope>NUCLEOTIDE SEQUENCE</scope>
    <source>
        <strain evidence="13">RS19-109</strain>
    </source>
</reference>
<keyword evidence="5 8" id="KW-0210">Decarboxylase</keyword>
<feature type="binding site" evidence="8">
    <location>
        <position position="204"/>
    </location>
    <ligand>
        <name>substrate</name>
    </ligand>
</feature>
<feature type="domain" description="Uroporphyrinogen decarboxylase (URO-D)" evidence="11">
    <location>
        <begin position="18"/>
        <end position="27"/>
    </location>
</feature>
<feature type="binding site" evidence="8">
    <location>
        <position position="149"/>
    </location>
    <ligand>
        <name>substrate</name>
    </ligand>
</feature>
<evidence type="ECO:0000256" key="9">
    <source>
        <dbReference type="RuleBase" id="RU000554"/>
    </source>
</evidence>
<proteinExistence type="inferred from homology"/>
<evidence type="ECO:0000256" key="1">
    <source>
        <dbReference type="ARBA" id="ARBA00004804"/>
    </source>
</evidence>
<dbReference type="GO" id="GO:0005829">
    <property type="term" value="C:cytosol"/>
    <property type="evidence" value="ECO:0007669"/>
    <property type="project" value="TreeGrafter"/>
</dbReference>
<comment type="subunit">
    <text evidence="8">Homodimer.</text>
</comment>
<dbReference type="SUPFAM" id="SSF51726">
    <property type="entry name" value="UROD/MetE-like"/>
    <property type="match status" value="1"/>
</dbReference>
<evidence type="ECO:0000256" key="8">
    <source>
        <dbReference type="HAMAP-Rule" id="MF_00218"/>
    </source>
</evidence>
<dbReference type="Pfam" id="PF01208">
    <property type="entry name" value="URO-D"/>
    <property type="match status" value="1"/>
</dbReference>
<evidence type="ECO:0000256" key="10">
    <source>
        <dbReference type="RuleBase" id="RU004169"/>
    </source>
</evidence>
<comment type="catalytic activity">
    <reaction evidence="8 9">
        <text>uroporphyrinogen III + 4 H(+) = coproporphyrinogen III + 4 CO2</text>
        <dbReference type="Rhea" id="RHEA:19865"/>
        <dbReference type="ChEBI" id="CHEBI:15378"/>
        <dbReference type="ChEBI" id="CHEBI:16526"/>
        <dbReference type="ChEBI" id="CHEBI:57308"/>
        <dbReference type="ChEBI" id="CHEBI:57309"/>
        <dbReference type="EC" id="4.1.1.37"/>
    </reaction>
</comment>
<comment type="caution">
    <text evidence="13">The sequence shown here is derived from an EMBL/GenBank/DDBJ whole genome shotgun (WGS) entry which is preliminary data.</text>
</comment>
<keyword evidence="14" id="KW-1185">Reference proteome</keyword>
<feature type="site" description="Transition state stabilizer" evidence="8">
    <location>
        <position position="72"/>
    </location>
</feature>
<dbReference type="InterPro" id="IPR006361">
    <property type="entry name" value="Uroporphyrinogen_deCO2ase_HemE"/>
</dbReference>
<comment type="subcellular location">
    <subcellularLocation>
        <location evidence="8">Cytoplasm</location>
    </subcellularLocation>
</comment>
<evidence type="ECO:0000259" key="12">
    <source>
        <dbReference type="PROSITE" id="PS00907"/>
    </source>
</evidence>
<dbReference type="FunFam" id="3.20.20.210:FF:000007">
    <property type="entry name" value="Uroporphyrinogen decarboxylase"/>
    <property type="match status" value="1"/>
</dbReference>
<evidence type="ECO:0000256" key="2">
    <source>
        <dbReference type="ARBA" id="ARBA00009935"/>
    </source>
</evidence>
<dbReference type="Gene3D" id="3.20.20.210">
    <property type="match status" value="1"/>
</dbReference>
<dbReference type="EC" id="4.1.1.37" evidence="3 8"/>
<evidence type="ECO:0000256" key="4">
    <source>
        <dbReference type="ARBA" id="ARBA00022490"/>
    </source>
</evidence>
<evidence type="ECO:0000313" key="14">
    <source>
        <dbReference type="Proteomes" id="UP001154240"/>
    </source>
</evidence>
<dbReference type="HAMAP" id="MF_00218">
    <property type="entry name" value="URO_D"/>
    <property type="match status" value="1"/>
</dbReference>
<dbReference type="InterPro" id="IPR038071">
    <property type="entry name" value="UROD/MetE-like_sf"/>
</dbReference>
<dbReference type="PANTHER" id="PTHR21091:SF169">
    <property type="entry name" value="UROPORPHYRINOGEN DECARBOXYLASE"/>
    <property type="match status" value="1"/>
</dbReference>
<dbReference type="Proteomes" id="UP001154240">
    <property type="component" value="Unassembled WGS sequence"/>
</dbReference>
<reference evidence="13" key="1">
    <citation type="journal article" date="2022" name="bioRxiv">
        <title>Thiovibrio frasassiensisgen. nov., sp. nov., an autotrophic, elemental sulfur disproportionating bacterium isolated from sulfidic karst sediment, and proposal of Thiovibrionaceae fam. nov.</title>
        <authorList>
            <person name="Aronson H."/>
            <person name="Thomas C."/>
            <person name="Bhattacharyya M."/>
            <person name="Eckstein S."/>
            <person name="Jensen S."/>
            <person name="Barco R."/>
            <person name="Macalady J."/>
            <person name="Amend J."/>
        </authorList>
    </citation>
    <scope>NUCLEOTIDE SEQUENCE</scope>
    <source>
        <strain evidence="13">RS19-109</strain>
    </source>
</reference>
<feature type="binding site" evidence="8">
    <location>
        <begin position="23"/>
        <end position="27"/>
    </location>
    <ligand>
        <name>substrate</name>
    </ligand>
</feature>
<sequence>MNETFLKACRGEKTEYTPVWLMRQAGRYLPEYHTVRSKYTFLELCKTPEAAAEVTIQPVDILGVDAAILFSDILVPLEKMGAPLEFHEKRGPVFLEPIRDRAGLEKLHVPDPEAELGYVMETIRILRRELAGRVPLIGFSGAPFTLATYLIEGGSSKNYFLTKKMMYTDPVLYAELLNKITDCTIEYLKAQAAAGAQALQIFDSWAGVLAPRDFAEFAIPYVKRIIAALKAAEVTVPIIYFANNGATLLSQSLESGADVLGLDWRLPLDEAVKVVGQRVSLQGNMDPIALLLPPAKMERLIQDILDQAKGARGHIFNLGHGIVPEIPPEQAKFFVEAVHRLSKKG</sequence>
<feature type="binding site" evidence="8">
    <location>
        <position position="72"/>
    </location>
    <ligand>
        <name>substrate</name>
    </ligand>
</feature>
<evidence type="ECO:0000256" key="5">
    <source>
        <dbReference type="ARBA" id="ARBA00022793"/>
    </source>
</evidence>
<name>A0A9X4MF29_9BACT</name>
<comment type="similarity">
    <text evidence="2 8 10">Belongs to the uroporphyrinogen decarboxylase family.</text>
</comment>
<dbReference type="AlphaFoldDB" id="A0A9X4MF29"/>
<dbReference type="RefSeq" id="WP_307631888.1">
    <property type="nucleotide sequence ID" value="NZ_JAPHEH010000001.1"/>
</dbReference>
<evidence type="ECO:0000256" key="7">
    <source>
        <dbReference type="ARBA" id="ARBA00023244"/>
    </source>
</evidence>
<keyword evidence="6 8" id="KW-0456">Lyase</keyword>
<gene>
    <name evidence="8 13" type="primary">hemE</name>
    <name evidence="13" type="ORF">OLX77_01890</name>
</gene>
<evidence type="ECO:0000259" key="11">
    <source>
        <dbReference type="PROSITE" id="PS00906"/>
    </source>
</evidence>
<dbReference type="EMBL" id="JAPHEH010000001">
    <property type="protein sequence ID" value="MDG4474910.1"/>
    <property type="molecule type" value="Genomic_DNA"/>
</dbReference>
<comment type="caution">
    <text evidence="8">Lacks conserved residue(s) required for the propagation of feature annotation.</text>
</comment>
<comment type="function">
    <text evidence="8">Catalyzes the decarboxylation of four acetate groups of uroporphyrinogen-III to yield coproporphyrinogen-III.</text>
</comment>